<evidence type="ECO:0000256" key="4">
    <source>
        <dbReference type="ARBA" id="ARBA00013089"/>
    </source>
</evidence>
<dbReference type="Proteomes" id="UP000238954">
    <property type="component" value="Chromosome"/>
</dbReference>
<evidence type="ECO:0000256" key="8">
    <source>
        <dbReference type="PIRSR" id="PIRSR600821-50"/>
    </source>
</evidence>
<evidence type="ECO:0000256" key="2">
    <source>
        <dbReference type="ARBA" id="ARBA00001933"/>
    </source>
</evidence>
<dbReference type="PROSITE" id="PS00395">
    <property type="entry name" value="ALANINE_RACEMASE"/>
    <property type="match status" value="1"/>
</dbReference>
<reference evidence="12" key="1">
    <citation type="submission" date="2017-11" db="EMBL/GenBank/DDBJ databases">
        <title>The complete genome sequence of Sphingopyxis pomeranensis sp. nov. strain WS5A3p.</title>
        <authorList>
            <person name="Kaminski M.A."/>
        </authorList>
    </citation>
    <scope>NUCLEOTIDE SEQUENCE [LARGE SCALE GENOMIC DNA]</scope>
    <source>
        <strain evidence="12">WS5A3p</strain>
    </source>
</reference>
<dbReference type="PANTHER" id="PTHR30511:SF0">
    <property type="entry name" value="ALANINE RACEMASE, CATABOLIC-RELATED"/>
    <property type="match status" value="1"/>
</dbReference>
<proteinExistence type="inferred from homology"/>
<dbReference type="InterPro" id="IPR001608">
    <property type="entry name" value="Ala_racemase_N"/>
</dbReference>
<dbReference type="EMBL" id="PHFW01000003">
    <property type="protein sequence ID" value="PQM26894.1"/>
    <property type="molecule type" value="Genomic_DNA"/>
</dbReference>
<dbReference type="InterPro" id="IPR000821">
    <property type="entry name" value="Ala_racemase"/>
</dbReference>
<organism evidence="11 12">
    <name type="scientific">Sphingopyxis lindanitolerans</name>
    <dbReference type="NCBI Taxonomy" id="2054227"/>
    <lineage>
        <taxon>Bacteria</taxon>
        <taxon>Pseudomonadati</taxon>
        <taxon>Pseudomonadota</taxon>
        <taxon>Alphaproteobacteria</taxon>
        <taxon>Sphingomonadales</taxon>
        <taxon>Sphingomonadaceae</taxon>
        <taxon>Sphingopyxis</taxon>
    </lineage>
</organism>
<feature type="modified residue" description="N6-(pyridoxal phosphate)lysine" evidence="7 8">
    <location>
        <position position="38"/>
    </location>
</feature>
<accession>A0A2S8B3A9</accession>
<dbReference type="InterPro" id="IPR011079">
    <property type="entry name" value="Ala_racemase_C"/>
</dbReference>
<dbReference type="Pfam" id="PF01168">
    <property type="entry name" value="Ala_racemase_N"/>
    <property type="match status" value="1"/>
</dbReference>
<evidence type="ECO:0000259" key="10">
    <source>
        <dbReference type="SMART" id="SM01005"/>
    </source>
</evidence>
<comment type="pathway">
    <text evidence="7">Amino-acid biosynthesis; D-alanine biosynthesis; D-alanine from L-alanine: step 1/1.</text>
</comment>
<evidence type="ECO:0000256" key="6">
    <source>
        <dbReference type="ARBA" id="ARBA00023235"/>
    </source>
</evidence>
<dbReference type="NCBIfam" id="TIGR00492">
    <property type="entry name" value="alr"/>
    <property type="match status" value="1"/>
</dbReference>
<evidence type="ECO:0000313" key="12">
    <source>
        <dbReference type="Proteomes" id="UP000238954"/>
    </source>
</evidence>
<dbReference type="CDD" id="cd00430">
    <property type="entry name" value="PLPDE_III_AR"/>
    <property type="match status" value="1"/>
</dbReference>
<comment type="catalytic activity">
    <reaction evidence="1 7">
        <text>L-alanine = D-alanine</text>
        <dbReference type="Rhea" id="RHEA:20249"/>
        <dbReference type="ChEBI" id="CHEBI:57416"/>
        <dbReference type="ChEBI" id="CHEBI:57972"/>
        <dbReference type="EC" id="5.1.1.1"/>
    </reaction>
</comment>
<comment type="similarity">
    <text evidence="3 7">Belongs to the alanine racemase family.</text>
</comment>
<feature type="active site" description="Proton acceptor; specific for D-alanine" evidence="7">
    <location>
        <position position="38"/>
    </location>
</feature>
<dbReference type="GO" id="GO:0005829">
    <property type="term" value="C:cytosol"/>
    <property type="evidence" value="ECO:0007669"/>
    <property type="project" value="TreeGrafter"/>
</dbReference>
<dbReference type="Gene3D" id="2.40.37.10">
    <property type="entry name" value="Lyase, Ornithine Decarboxylase, Chain A, domain 1"/>
    <property type="match status" value="1"/>
</dbReference>
<dbReference type="EC" id="5.1.1.1" evidence="4 7"/>
<comment type="function">
    <text evidence="7">Catalyzes the interconversion of L-alanine and D-alanine. May also act on other amino acids.</text>
</comment>
<dbReference type="RefSeq" id="WP_106000265.1">
    <property type="nucleotide sequence ID" value="NZ_CM009578.1"/>
</dbReference>
<dbReference type="UniPathway" id="UPA00042">
    <property type="reaction ID" value="UER00497"/>
</dbReference>
<comment type="cofactor">
    <cofactor evidence="2 7 8">
        <name>pyridoxal 5'-phosphate</name>
        <dbReference type="ChEBI" id="CHEBI:597326"/>
    </cofactor>
</comment>
<dbReference type="OrthoDB" id="9813814at2"/>
<comment type="caution">
    <text evidence="11">The sequence shown here is derived from an EMBL/GenBank/DDBJ whole genome shotgun (WGS) entry which is preliminary data.</text>
</comment>
<dbReference type="HAMAP" id="MF_01201">
    <property type="entry name" value="Ala_racemase"/>
    <property type="match status" value="1"/>
</dbReference>
<dbReference type="SUPFAM" id="SSF50621">
    <property type="entry name" value="Alanine racemase C-terminal domain-like"/>
    <property type="match status" value="1"/>
</dbReference>
<dbReference type="InterPro" id="IPR029066">
    <property type="entry name" value="PLP-binding_barrel"/>
</dbReference>
<evidence type="ECO:0000256" key="5">
    <source>
        <dbReference type="ARBA" id="ARBA00022898"/>
    </source>
</evidence>
<dbReference type="GO" id="GO:0008784">
    <property type="term" value="F:alanine racemase activity"/>
    <property type="evidence" value="ECO:0007669"/>
    <property type="project" value="UniProtKB-UniRule"/>
</dbReference>
<feature type="binding site" evidence="7 9">
    <location>
        <position position="137"/>
    </location>
    <ligand>
        <name>substrate</name>
    </ligand>
</feature>
<dbReference type="InterPro" id="IPR009006">
    <property type="entry name" value="Ala_racemase/Decarboxylase_C"/>
</dbReference>
<feature type="binding site" evidence="7 9">
    <location>
        <position position="306"/>
    </location>
    <ligand>
        <name>substrate</name>
    </ligand>
</feature>
<evidence type="ECO:0000313" key="11">
    <source>
        <dbReference type="EMBL" id="PQM26894.1"/>
    </source>
</evidence>
<evidence type="ECO:0000256" key="3">
    <source>
        <dbReference type="ARBA" id="ARBA00007880"/>
    </source>
</evidence>
<evidence type="ECO:0000256" key="7">
    <source>
        <dbReference type="HAMAP-Rule" id="MF_01201"/>
    </source>
</evidence>
<dbReference type="GO" id="GO:0030170">
    <property type="term" value="F:pyridoxal phosphate binding"/>
    <property type="evidence" value="ECO:0007669"/>
    <property type="project" value="UniProtKB-UniRule"/>
</dbReference>
<keyword evidence="5 7" id="KW-0663">Pyridoxal phosphate</keyword>
<gene>
    <name evidence="11" type="primary">alr</name>
    <name evidence="11" type="ORF">CVO77_18120</name>
</gene>
<dbReference type="PANTHER" id="PTHR30511">
    <property type="entry name" value="ALANINE RACEMASE"/>
    <property type="match status" value="1"/>
</dbReference>
<dbReference type="PRINTS" id="PR00992">
    <property type="entry name" value="ALARACEMASE"/>
</dbReference>
<evidence type="ECO:0000256" key="9">
    <source>
        <dbReference type="PIRSR" id="PIRSR600821-52"/>
    </source>
</evidence>
<dbReference type="SUPFAM" id="SSF51419">
    <property type="entry name" value="PLP-binding barrel"/>
    <property type="match status" value="1"/>
</dbReference>
<dbReference type="Gene3D" id="3.20.20.10">
    <property type="entry name" value="Alanine racemase"/>
    <property type="match status" value="1"/>
</dbReference>
<feature type="active site" description="Proton acceptor; specific for L-alanine" evidence="7">
    <location>
        <position position="258"/>
    </location>
</feature>
<protein>
    <recommendedName>
        <fullName evidence="4 7">Alanine racemase</fullName>
        <ecNumber evidence="4 7">5.1.1.1</ecNumber>
    </recommendedName>
</protein>
<dbReference type="GO" id="GO:0030632">
    <property type="term" value="P:D-alanine biosynthetic process"/>
    <property type="evidence" value="ECO:0007669"/>
    <property type="project" value="UniProtKB-UniRule"/>
</dbReference>
<name>A0A2S8B3A9_9SPHN</name>
<evidence type="ECO:0000256" key="1">
    <source>
        <dbReference type="ARBA" id="ARBA00000316"/>
    </source>
</evidence>
<sequence length="375" mass="38904">MAQILSSSILRIDLDAIRANYRSIAARVAPARAGAVVKANGYGLGAEQVAAALYREGCRTFFVARLVEADALAVMLGADVPIFILNGLDPGAESRCADAGHIPVLNSSTQVAAWRRLAVSRGTALPAALQLDTGMSRLGLSLAEAEPLSRDPAFAREIDLRLVMTHLACGDDPDHPANAAQLGAFTAGCGLFPDAPASIANSGGSFLPKGFHCAIVRPGVALFGVDPGPAAAGLRPVATLHARILQIREIGPGVGVGYGLDHVARGPQRLATIGIGYADGWPRNLGGVGRAWWDGVALPIVGRVSMDSLTIDISDPRAAALAEGDLVELIGPSQSLADVARDAGTIPYEVLTRLGSRHARIFVEDGQSQIAGDRI</sequence>
<dbReference type="SMART" id="SM01005">
    <property type="entry name" value="Ala_racemase_C"/>
    <property type="match status" value="1"/>
</dbReference>
<dbReference type="AlphaFoldDB" id="A0A2S8B3A9"/>
<feature type="domain" description="Alanine racemase C-terminal" evidence="10">
    <location>
        <begin position="237"/>
        <end position="363"/>
    </location>
</feature>
<dbReference type="Pfam" id="PF00842">
    <property type="entry name" value="Ala_racemase_C"/>
    <property type="match status" value="1"/>
</dbReference>
<keyword evidence="12" id="KW-1185">Reference proteome</keyword>
<keyword evidence="6 7" id="KW-0413">Isomerase</keyword>
<dbReference type="InterPro" id="IPR020622">
    <property type="entry name" value="Ala_racemase_pyridoxalP-BS"/>
</dbReference>